<dbReference type="CDD" id="cd05356">
    <property type="entry name" value="17beta-HSD1_like_SDR_c"/>
    <property type="match status" value="1"/>
</dbReference>
<keyword evidence="3" id="KW-0444">Lipid biosynthesis</keyword>
<evidence type="ECO:0000256" key="2">
    <source>
        <dbReference type="ARBA" id="ARBA00022857"/>
    </source>
</evidence>
<dbReference type="InterPro" id="IPR036291">
    <property type="entry name" value="NAD(P)-bd_dom_sf"/>
</dbReference>
<dbReference type="GO" id="GO:0005789">
    <property type="term" value="C:endoplasmic reticulum membrane"/>
    <property type="evidence" value="ECO:0007669"/>
    <property type="project" value="Ensembl"/>
</dbReference>
<dbReference type="FunFam" id="3.40.50.720:FF:000137">
    <property type="entry name" value="Hydroxysteroid (17-beta) dehydrogenase 3"/>
    <property type="match status" value="1"/>
</dbReference>
<protein>
    <submittedName>
        <fullName evidence="6">Hydroxysteroid 17-beta dehydrogenase 3</fullName>
    </submittedName>
</protein>
<keyword evidence="3" id="KW-0752">Steroid biosynthesis</keyword>
<evidence type="ECO:0000256" key="3">
    <source>
        <dbReference type="ARBA" id="ARBA00022955"/>
    </source>
</evidence>
<dbReference type="SUPFAM" id="SSF51735">
    <property type="entry name" value="NAD(P)-binding Rossmann-fold domains"/>
    <property type="match status" value="1"/>
</dbReference>
<proteinExistence type="inferred from homology"/>
<dbReference type="AlphaFoldDB" id="A0A7M4ETM5"/>
<accession>A0A7M4ETM5</accession>
<dbReference type="GO" id="GO:0006702">
    <property type="term" value="P:androgen biosynthetic process"/>
    <property type="evidence" value="ECO:0007669"/>
    <property type="project" value="Ensembl"/>
</dbReference>
<dbReference type="Gene3D" id="3.40.50.720">
    <property type="entry name" value="NAD(P)-binding Rossmann-like Domain"/>
    <property type="match status" value="1"/>
</dbReference>
<reference evidence="6" key="1">
    <citation type="submission" date="2025-08" db="UniProtKB">
        <authorList>
            <consortium name="Ensembl"/>
        </authorList>
    </citation>
    <scope>IDENTIFICATION</scope>
</reference>
<dbReference type="Ensembl" id="ENSCPRT00005016855.1">
    <property type="protein sequence ID" value="ENSCPRP00005014346.1"/>
    <property type="gene ID" value="ENSCPRG00005010085.1"/>
</dbReference>
<evidence type="ECO:0000256" key="4">
    <source>
        <dbReference type="ARBA" id="ARBA00023002"/>
    </source>
</evidence>
<organism evidence="6 7">
    <name type="scientific">Crocodylus porosus</name>
    <name type="common">Saltwater crocodile</name>
    <name type="synonym">Estuarine crocodile</name>
    <dbReference type="NCBI Taxonomy" id="8502"/>
    <lineage>
        <taxon>Eukaryota</taxon>
        <taxon>Metazoa</taxon>
        <taxon>Chordata</taxon>
        <taxon>Craniata</taxon>
        <taxon>Vertebrata</taxon>
        <taxon>Euteleostomi</taxon>
        <taxon>Archelosauria</taxon>
        <taxon>Archosauria</taxon>
        <taxon>Crocodylia</taxon>
        <taxon>Longirostres</taxon>
        <taxon>Crocodylidae</taxon>
        <taxon>Crocodylus</taxon>
    </lineage>
</organism>
<evidence type="ECO:0000256" key="1">
    <source>
        <dbReference type="ARBA" id="ARBA00004240"/>
    </source>
</evidence>
<keyword evidence="4" id="KW-0560">Oxidoreductase</keyword>
<reference evidence="6" key="2">
    <citation type="submission" date="2025-09" db="UniProtKB">
        <authorList>
            <consortium name="Ensembl"/>
        </authorList>
    </citation>
    <scope>IDENTIFICATION</scope>
</reference>
<comment type="subcellular location">
    <subcellularLocation>
        <location evidence="1">Endoplasmic reticulum</location>
    </subcellularLocation>
</comment>
<dbReference type="Proteomes" id="UP000594220">
    <property type="component" value="Unplaced"/>
</dbReference>
<dbReference type="GeneTree" id="ENSGT00940000160266"/>
<dbReference type="GO" id="GO:0047045">
    <property type="term" value="F:testosterone dehydrogenase (NADP+) activity"/>
    <property type="evidence" value="ECO:0007669"/>
    <property type="project" value="Ensembl"/>
</dbReference>
<keyword evidence="7" id="KW-1185">Reference proteome</keyword>
<dbReference type="InterPro" id="IPR002347">
    <property type="entry name" value="SDR_fam"/>
</dbReference>
<comment type="similarity">
    <text evidence="5">Belongs to the short-chain dehydrogenases/reductases (SDR) family.</text>
</comment>
<dbReference type="Pfam" id="PF00106">
    <property type="entry name" value="adh_short"/>
    <property type="match status" value="1"/>
</dbReference>
<dbReference type="PANTHER" id="PTHR43899:SF7">
    <property type="entry name" value="17-BETA-HYDROXYSTEROID DEHYDROGENASE TYPE 3"/>
    <property type="match status" value="1"/>
</dbReference>
<evidence type="ECO:0000313" key="6">
    <source>
        <dbReference type="Ensembl" id="ENSCPRP00005014346.1"/>
    </source>
</evidence>
<keyword evidence="2" id="KW-0521">NADP</keyword>
<dbReference type="PIRSF" id="PIRSF000126">
    <property type="entry name" value="11-beta-HSD1"/>
    <property type="match status" value="1"/>
</dbReference>
<keyword evidence="3" id="KW-0443">Lipid metabolism</keyword>
<evidence type="ECO:0000313" key="7">
    <source>
        <dbReference type="Proteomes" id="UP000594220"/>
    </source>
</evidence>
<dbReference type="PRINTS" id="PR00080">
    <property type="entry name" value="SDRFAMILY"/>
</dbReference>
<gene>
    <name evidence="6" type="primary">HSD17B3</name>
</gene>
<evidence type="ECO:0000256" key="5">
    <source>
        <dbReference type="RuleBase" id="RU000363"/>
    </source>
</evidence>
<dbReference type="PROSITE" id="PS00061">
    <property type="entry name" value="ADH_SHORT"/>
    <property type="match status" value="1"/>
</dbReference>
<dbReference type="InterPro" id="IPR051019">
    <property type="entry name" value="VLCFA-Steroid_DH"/>
</dbReference>
<dbReference type="InterPro" id="IPR020904">
    <property type="entry name" value="Sc_DH/Rdtase_CS"/>
</dbReference>
<name>A0A7M4ETM5_CROPO</name>
<dbReference type="PANTHER" id="PTHR43899">
    <property type="entry name" value="RH59310P"/>
    <property type="match status" value="1"/>
</dbReference>
<sequence>MGEFQHQLLTLSGGLICLCALLKCVRFFKYVFPRVWSALPRSFFRSMGEWAVITGAGDGIGKAYCFELARRGLNIAMISRTLEKLQKVATEIEQATGRKVKVIQADFTKDCVYEAIEESLQGLEIGILVNNVGMLHNPVPCRFLNGPDIAEVGLLSRYCCDIVKGKLNVTKYNLNFRQKGLILNLSSGLGTFPCPLYTLYSASKAYICTFSKALQAEYKKKGIIIQVVTPYGVSTPMTKYQKPNIIMKTAEEYVKESLDYVTFGDEIFGCLSHEILVIDFNNHEGHSRGLLNSTEVFSLISIDFGSNEKCCLSLMPAMGY</sequence>
<dbReference type="PRINTS" id="PR00081">
    <property type="entry name" value="GDHRDH"/>
</dbReference>